<protein>
    <submittedName>
        <fullName evidence="1">Uncharacterized protein</fullName>
    </submittedName>
</protein>
<dbReference type="Proteomes" id="UP000828251">
    <property type="component" value="Unassembled WGS sequence"/>
</dbReference>
<evidence type="ECO:0000313" key="2">
    <source>
        <dbReference type="Proteomes" id="UP000828251"/>
    </source>
</evidence>
<reference evidence="1 2" key="1">
    <citation type="journal article" date="2021" name="Plant Biotechnol. J.">
        <title>Multi-omics assisted identification of the key and species-specific regulatory components of drought-tolerant mechanisms in Gossypium stocksii.</title>
        <authorList>
            <person name="Yu D."/>
            <person name="Ke L."/>
            <person name="Zhang D."/>
            <person name="Wu Y."/>
            <person name="Sun Y."/>
            <person name="Mei J."/>
            <person name="Sun J."/>
            <person name="Sun Y."/>
        </authorList>
    </citation>
    <scope>NUCLEOTIDE SEQUENCE [LARGE SCALE GENOMIC DNA]</scope>
    <source>
        <strain evidence="2">cv. E1</strain>
        <tissue evidence="1">Leaf</tissue>
    </source>
</reference>
<name>A0A9D3UJA5_9ROSI</name>
<sequence length="175" mass="19671">MAVDLETSFPTIIFAEGILVFPSHKVLRRHFCGDTFLSAGIDYALANSLYKGWDMLASQFPSPPFCIPIVALLFYSQVVCYSLHLSNEYVVPSPLLHSILWLLLVLKNVGFQFPVVLTFIHSAMAKVAVTPSIVLAEFLWYKKKVTFSKGNRFVSPSVNIETVYCYIGYYRCPSG</sequence>
<dbReference type="EMBL" id="JAIQCV010000011">
    <property type="protein sequence ID" value="KAH1046183.1"/>
    <property type="molecule type" value="Genomic_DNA"/>
</dbReference>
<organism evidence="1 2">
    <name type="scientific">Gossypium stocksii</name>
    <dbReference type="NCBI Taxonomy" id="47602"/>
    <lineage>
        <taxon>Eukaryota</taxon>
        <taxon>Viridiplantae</taxon>
        <taxon>Streptophyta</taxon>
        <taxon>Embryophyta</taxon>
        <taxon>Tracheophyta</taxon>
        <taxon>Spermatophyta</taxon>
        <taxon>Magnoliopsida</taxon>
        <taxon>eudicotyledons</taxon>
        <taxon>Gunneridae</taxon>
        <taxon>Pentapetalae</taxon>
        <taxon>rosids</taxon>
        <taxon>malvids</taxon>
        <taxon>Malvales</taxon>
        <taxon>Malvaceae</taxon>
        <taxon>Malvoideae</taxon>
        <taxon>Gossypium</taxon>
    </lineage>
</organism>
<proteinExistence type="predicted"/>
<accession>A0A9D3UJA5</accession>
<dbReference type="AlphaFoldDB" id="A0A9D3UJA5"/>
<comment type="caution">
    <text evidence="1">The sequence shown here is derived from an EMBL/GenBank/DDBJ whole genome shotgun (WGS) entry which is preliminary data.</text>
</comment>
<gene>
    <name evidence="1" type="ORF">J1N35_036967</name>
</gene>
<dbReference type="OrthoDB" id="5547497at2759"/>
<keyword evidence="2" id="KW-1185">Reference proteome</keyword>
<evidence type="ECO:0000313" key="1">
    <source>
        <dbReference type="EMBL" id="KAH1046183.1"/>
    </source>
</evidence>